<name>G5IF53_9FIRM</name>
<keyword evidence="1" id="KW-0472">Membrane</keyword>
<keyword evidence="3" id="KW-1185">Reference proteome</keyword>
<dbReference type="EMBL" id="ADLN01000043">
    <property type="protein sequence ID" value="EHI59892.1"/>
    <property type="molecule type" value="Genomic_DNA"/>
</dbReference>
<accession>G5IF53</accession>
<dbReference type="RefSeq" id="WP_006780110.1">
    <property type="nucleotide sequence ID" value="NZ_CP040506.1"/>
</dbReference>
<reference evidence="2 3" key="1">
    <citation type="submission" date="2011-08" db="EMBL/GenBank/DDBJ databases">
        <title>The Genome Sequence of Clostridium hathewayi WAL-18680.</title>
        <authorList>
            <consortium name="The Broad Institute Genome Sequencing Platform"/>
            <person name="Earl A."/>
            <person name="Ward D."/>
            <person name="Feldgarden M."/>
            <person name="Gevers D."/>
            <person name="Finegold S.M."/>
            <person name="Summanen P.H."/>
            <person name="Molitoris D.R."/>
            <person name="Song M."/>
            <person name="Daigneault M."/>
            <person name="Allen-Vercoe E."/>
            <person name="Young S.K."/>
            <person name="Zeng Q."/>
            <person name="Gargeya S."/>
            <person name="Fitzgerald M."/>
            <person name="Haas B."/>
            <person name="Abouelleil A."/>
            <person name="Alvarado L."/>
            <person name="Arachchi H.M."/>
            <person name="Berlin A."/>
            <person name="Brown A."/>
            <person name="Chapman S.B."/>
            <person name="Chen Z."/>
            <person name="Dunbar C."/>
            <person name="Freedman E."/>
            <person name="Gearin G."/>
            <person name="Gellesch M."/>
            <person name="Goldberg J."/>
            <person name="Griggs A."/>
            <person name="Gujja S."/>
            <person name="Heiman D."/>
            <person name="Howarth C."/>
            <person name="Larson L."/>
            <person name="Lui A."/>
            <person name="MacDonald P.J.P."/>
            <person name="Montmayeur A."/>
            <person name="Murphy C."/>
            <person name="Neiman D."/>
            <person name="Pearson M."/>
            <person name="Priest M."/>
            <person name="Roberts A."/>
            <person name="Saif S."/>
            <person name="Shea T."/>
            <person name="Shenoy N."/>
            <person name="Sisk P."/>
            <person name="Stolte C."/>
            <person name="Sykes S."/>
            <person name="Wortman J."/>
            <person name="Nusbaum C."/>
            <person name="Birren B."/>
        </authorList>
    </citation>
    <scope>NUCLEOTIDE SEQUENCE [LARGE SCALE GENOMIC DNA]</scope>
    <source>
        <strain evidence="2 3">WAL-18680</strain>
    </source>
</reference>
<keyword evidence="1" id="KW-0812">Transmembrane</keyword>
<gene>
    <name evidence="2" type="ORF">HMPREF9473_02130</name>
</gene>
<organism evidence="2 3">
    <name type="scientific">Hungatella hathewayi WAL-18680</name>
    <dbReference type="NCBI Taxonomy" id="742737"/>
    <lineage>
        <taxon>Bacteria</taxon>
        <taxon>Bacillati</taxon>
        <taxon>Bacillota</taxon>
        <taxon>Clostridia</taxon>
        <taxon>Lachnospirales</taxon>
        <taxon>Lachnospiraceae</taxon>
        <taxon>Hungatella</taxon>
    </lineage>
</organism>
<feature type="transmembrane region" description="Helical" evidence="1">
    <location>
        <begin position="12"/>
        <end position="33"/>
    </location>
</feature>
<protein>
    <submittedName>
        <fullName evidence="2">Uncharacterized protein</fullName>
    </submittedName>
</protein>
<proteinExistence type="predicted"/>
<sequence>MDTILELFKLDFSALIIGMFYLLSAIIAMTTIVGKFSELIGKPVRWLKKKQEDHDLLIQTAKNLDALQQKHEEDVHQSIRHDDMIREDLKKLTDMFIDKEINDLRWEIIKFSTTIAEGKPCNKDSYKHCIRTYEKYEKLLADNDMENGEVELSMELIQESYKEKLKNGF</sequence>
<evidence type="ECO:0000313" key="2">
    <source>
        <dbReference type="EMBL" id="EHI59892.1"/>
    </source>
</evidence>
<evidence type="ECO:0000313" key="3">
    <source>
        <dbReference type="Proteomes" id="UP000005384"/>
    </source>
</evidence>
<comment type="caution">
    <text evidence="2">The sequence shown here is derived from an EMBL/GenBank/DDBJ whole genome shotgun (WGS) entry which is preliminary data.</text>
</comment>
<dbReference type="AlphaFoldDB" id="G5IF53"/>
<dbReference type="OrthoDB" id="2051952at2"/>
<dbReference type="HOGENOM" id="CLU_1576486_0_0_9"/>
<evidence type="ECO:0000256" key="1">
    <source>
        <dbReference type="SAM" id="Phobius"/>
    </source>
</evidence>
<keyword evidence="1" id="KW-1133">Transmembrane helix</keyword>
<dbReference type="Proteomes" id="UP000005384">
    <property type="component" value="Unassembled WGS sequence"/>
</dbReference>
<dbReference type="PATRIC" id="fig|742737.3.peg.2156"/>